<dbReference type="GO" id="GO:0006302">
    <property type="term" value="P:double-strand break repair"/>
    <property type="evidence" value="ECO:0007669"/>
    <property type="project" value="TreeGrafter"/>
</dbReference>
<evidence type="ECO:0000256" key="9">
    <source>
        <dbReference type="SAM" id="SignalP"/>
    </source>
</evidence>
<dbReference type="PANTHER" id="PTHR15822:SF4">
    <property type="entry name" value="TYROSYL-DNA PHOSPHODIESTERASE 2"/>
    <property type="match status" value="1"/>
</dbReference>
<keyword evidence="6" id="KW-0378">Hydrolase</keyword>
<dbReference type="SUPFAM" id="SSF56219">
    <property type="entry name" value="DNase I-like"/>
    <property type="match status" value="1"/>
</dbReference>
<evidence type="ECO:0000256" key="5">
    <source>
        <dbReference type="ARBA" id="ARBA00022763"/>
    </source>
</evidence>
<dbReference type="InterPro" id="IPR036691">
    <property type="entry name" value="Endo/exonu/phosph_ase_sf"/>
</dbReference>
<dbReference type="GO" id="GO:0070260">
    <property type="term" value="F:5'-tyrosyl-DNA phosphodiesterase activity"/>
    <property type="evidence" value="ECO:0007669"/>
    <property type="project" value="TreeGrafter"/>
</dbReference>
<keyword evidence="9" id="KW-0732">Signal</keyword>
<dbReference type="InterPro" id="IPR051547">
    <property type="entry name" value="TDP2-like"/>
</dbReference>
<dbReference type="EMBL" id="SJPO01000002">
    <property type="protein sequence ID" value="TWT78293.1"/>
    <property type="molecule type" value="Genomic_DNA"/>
</dbReference>
<dbReference type="CDD" id="cd09083">
    <property type="entry name" value="EEP-1"/>
    <property type="match status" value="1"/>
</dbReference>
<comment type="cofactor">
    <cofactor evidence="1">
        <name>Mn(2+)</name>
        <dbReference type="ChEBI" id="CHEBI:29035"/>
    </cofactor>
</comment>
<dbReference type="GO" id="GO:0046872">
    <property type="term" value="F:metal ion binding"/>
    <property type="evidence" value="ECO:0007669"/>
    <property type="project" value="UniProtKB-KW"/>
</dbReference>
<dbReference type="PANTHER" id="PTHR15822">
    <property type="entry name" value="TRAF AND TNF RECEPTOR-ASSOCIATED PROTEIN"/>
    <property type="match status" value="1"/>
</dbReference>
<dbReference type="GO" id="GO:0005737">
    <property type="term" value="C:cytoplasm"/>
    <property type="evidence" value="ECO:0007669"/>
    <property type="project" value="TreeGrafter"/>
</dbReference>
<dbReference type="GO" id="GO:0004519">
    <property type="term" value="F:endonuclease activity"/>
    <property type="evidence" value="ECO:0007669"/>
    <property type="project" value="UniProtKB-KW"/>
</dbReference>
<dbReference type="GO" id="GO:0004527">
    <property type="term" value="F:exonuclease activity"/>
    <property type="evidence" value="ECO:0007669"/>
    <property type="project" value="UniProtKB-KW"/>
</dbReference>
<dbReference type="Gene3D" id="3.60.10.10">
    <property type="entry name" value="Endonuclease/exonuclease/phosphatase"/>
    <property type="match status" value="1"/>
</dbReference>
<keyword evidence="11" id="KW-0255">Endonuclease</keyword>
<keyword evidence="12" id="KW-1185">Reference proteome</keyword>
<evidence type="ECO:0000256" key="3">
    <source>
        <dbReference type="ARBA" id="ARBA00022722"/>
    </source>
</evidence>
<evidence type="ECO:0000313" key="11">
    <source>
        <dbReference type="EMBL" id="TWT78293.1"/>
    </source>
</evidence>
<comment type="cofactor">
    <cofactor evidence="2">
        <name>Mg(2+)</name>
        <dbReference type="ChEBI" id="CHEBI:18420"/>
    </cofactor>
</comment>
<evidence type="ECO:0000256" key="7">
    <source>
        <dbReference type="ARBA" id="ARBA00022842"/>
    </source>
</evidence>
<dbReference type="RefSeq" id="WP_146584632.1">
    <property type="nucleotide sequence ID" value="NZ_SJPO01000002.1"/>
</dbReference>
<dbReference type="OrthoDB" id="9793162at2"/>
<proteinExistence type="predicted"/>
<sequence precursor="true">MQIIQWAAVGVAILGIAATRAAADEPLKAMTFNIRYGTANDGENRWPLRREAVAETIRRCDPDLLGVQEALDFQLDYLDQQLDGYEVIGVGRDDGRRRGEFAALLVRSDRLEVVDWGTRWLSDRPEEPGSKTWGGDLPRIYTWANLRDKPSGRELHVVNAHWDHRSQESREKSAQAILEHLDGVASGRDLAIVMGDFNAGPENPAIQQLRADGSGLRDTWAAVHPDAARPSTFNGFRLPATGPQIDWLLVGPGWQVQSAAVIQNLIEGKMPSDHFPMTAVIRTSD</sequence>
<evidence type="ECO:0000256" key="4">
    <source>
        <dbReference type="ARBA" id="ARBA00022723"/>
    </source>
</evidence>
<keyword evidence="3" id="KW-0540">Nuclease</keyword>
<evidence type="ECO:0000256" key="8">
    <source>
        <dbReference type="ARBA" id="ARBA00023204"/>
    </source>
</evidence>
<feature type="signal peptide" evidence="9">
    <location>
        <begin position="1"/>
        <end position="23"/>
    </location>
</feature>
<evidence type="ECO:0000259" key="10">
    <source>
        <dbReference type="Pfam" id="PF03372"/>
    </source>
</evidence>
<keyword evidence="11" id="KW-0269">Exonuclease</keyword>
<evidence type="ECO:0000256" key="6">
    <source>
        <dbReference type="ARBA" id="ARBA00022801"/>
    </source>
</evidence>
<evidence type="ECO:0000256" key="1">
    <source>
        <dbReference type="ARBA" id="ARBA00001936"/>
    </source>
</evidence>
<keyword evidence="4" id="KW-0479">Metal-binding</keyword>
<feature type="domain" description="Endonuclease/exonuclease/phosphatase" evidence="10">
    <location>
        <begin position="30"/>
        <end position="274"/>
    </location>
</feature>
<keyword evidence="8" id="KW-0234">DNA repair</keyword>
<dbReference type="InterPro" id="IPR005135">
    <property type="entry name" value="Endo/exonuclease/phosphatase"/>
</dbReference>
<evidence type="ECO:0000256" key="2">
    <source>
        <dbReference type="ARBA" id="ARBA00001946"/>
    </source>
</evidence>
<name>A0A5C5YUF2_9BACT</name>
<comment type="caution">
    <text evidence="11">The sequence shown here is derived from an EMBL/GenBank/DDBJ whole genome shotgun (WGS) entry which is preliminary data.</text>
</comment>
<keyword evidence="7" id="KW-0460">Magnesium</keyword>
<protein>
    <submittedName>
        <fullName evidence="11">Endonuclease/Exonuclease/phosphatase family protein</fullName>
    </submittedName>
</protein>
<reference evidence="11 12" key="1">
    <citation type="submission" date="2019-02" db="EMBL/GenBank/DDBJ databases">
        <title>Deep-cultivation of Planctomycetes and their phenomic and genomic characterization uncovers novel biology.</title>
        <authorList>
            <person name="Wiegand S."/>
            <person name="Jogler M."/>
            <person name="Boedeker C."/>
            <person name="Pinto D."/>
            <person name="Vollmers J."/>
            <person name="Rivas-Marin E."/>
            <person name="Kohn T."/>
            <person name="Peeters S.H."/>
            <person name="Heuer A."/>
            <person name="Rast P."/>
            <person name="Oberbeckmann S."/>
            <person name="Bunk B."/>
            <person name="Jeske O."/>
            <person name="Meyerdierks A."/>
            <person name="Storesund J.E."/>
            <person name="Kallscheuer N."/>
            <person name="Luecker S."/>
            <person name="Lage O.M."/>
            <person name="Pohl T."/>
            <person name="Merkel B.J."/>
            <person name="Hornburger P."/>
            <person name="Mueller R.-W."/>
            <person name="Bruemmer F."/>
            <person name="Labrenz M."/>
            <person name="Spormann A.M."/>
            <person name="Op Den Camp H."/>
            <person name="Overmann J."/>
            <person name="Amann R."/>
            <person name="Jetten M.S.M."/>
            <person name="Mascher T."/>
            <person name="Medema M.H."/>
            <person name="Devos D.P."/>
            <person name="Kaster A.-K."/>
            <person name="Ovreas L."/>
            <person name="Rohde M."/>
            <person name="Galperin M.Y."/>
            <person name="Jogler C."/>
        </authorList>
    </citation>
    <scope>NUCLEOTIDE SEQUENCE [LARGE SCALE GENOMIC DNA]</scope>
    <source>
        <strain evidence="11 12">Pla123a</strain>
    </source>
</reference>
<feature type="chain" id="PRO_5022841959" evidence="9">
    <location>
        <begin position="24"/>
        <end position="285"/>
    </location>
</feature>
<dbReference type="AlphaFoldDB" id="A0A5C5YUF2"/>
<dbReference type="GO" id="GO:0003697">
    <property type="term" value="F:single-stranded DNA binding"/>
    <property type="evidence" value="ECO:0007669"/>
    <property type="project" value="TreeGrafter"/>
</dbReference>
<keyword evidence="5" id="KW-0227">DNA damage</keyword>
<dbReference type="Proteomes" id="UP000318478">
    <property type="component" value="Unassembled WGS sequence"/>
</dbReference>
<evidence type="ECO:0000313" key="12">
    <source>
        <dbReference type="Proteomes" id="UP000318478"/>
    </source>
</evidence>
<gene>
    <name evidence="11" type="ORF">Pla123a_10840</name>
</gene>
<organism evidence="11 12">
    <name type="scientific">Posidoniimonas polymericola</name>
    <dbReference type="NCBI Taxonomy" id="2528002"/>
    <lineage>
        <taxon>Bacteria</taxon>
        <taxon>Pseudomonadati</taxon>
        <taxon>Planctomycetota</taxon>
        <taxon>Planctomycetia</taxon>
        <taxon>Pirellulales</taxon>
        <taxon>Lacipirellulaceae</taxon>
        <taxon>Posidoniimonas</taxon>
    </lineage>
</organism>
<dbReference type="Pfam" id="PF03372">
    <property type="entry name" value="Exo_endo_phos"/>
    <property type="match status" value="1"/>
</dbReference>
<accession>A0A5C5YUF2</accession>